<dbReference type="PROSITE" id="PS50041">
    <property type="entry name" value="C_TYPE_LECTIN_2"/>
    <property type="match status" value="1"/>
</dbReference>
<keyword evidence="10" id="KW-1185">Reference proteome</keyword>
<evidence type="ECO:0000259" key="8">
    <source>
        <dbReference type="PROSITE" id="PS50041"/>
    </source>
</evidence>
<name>A0A0G2JZA8_RAT</name>
<dbReference type="PANTHER" id="PTHR45710">
    <property type="entry name" value="C-TYPE LECTIN DOMAIN-CONTAINING PROTEIN 180"/>
    <property type="match status" value="1"/>
</dbReference>
<evidence type="ECO:0000256" key="2">
    <source>
        <dbReference type="ARBA" id="ARBA00022692"/>
    </source>
</evidence>
<evidence type="ECO:0000256" key="6">
    <source>
        <dbReference type="ARBA" id="ARBA00023136"/>
    </source>
</evidence>
<feature type="domain" description="C-type lectin" evidence="8">
    <location>
        <begin position="97"/>
        <end position="201"/>
    </location>
</feature>
<dbReference type="InterPro" id="IPR016187">
    <property type="entry name" value="CTDL_fold"/>
</dbReference>
<protein>
    <submittedName>
        <fullName evidence="9">C-type lectin domain family 2, member H</fullName>
    </submittedName>
</protein>
<dbReference type="AlphaFoldDB" id="A0A0G2JZA8"/>
<dbReference type="PANTHER" id="PTHR45710:SF37">
    <property type="entry name" value="C-TYPE LECTIN DOMAIN FAMILY 2 MEMBER H"/>
    <property type="match status" value="1"/>
</dbReference>
<dbReference type="InterPro" id="IPR050828">
    <property type="entry name" value="C-type_lectin/matrix_domain"/>
</dbReference>
<dbReference type="Pfam" id="PF00059">
    <property type="entry name" value="Lectin_C"/>
    <property type="match status" value="1"/>
</dbReference>
<dbReference type="Proteomes" id="UP000002494">
    <property type="component" value="Chromosome 4"/>
</dbReference>
<evidence type="ECO:0000256" key="7">
    <source>
        <dbReference type="SAM" id="Phobius"/>
    </source>
</evidence>
<evidence type="ECO:0000256" key="4">
    <source>
        <dbReference type="ARBA" id="ARBA00022968"/>
    </source>
</evidence>
<keyword evidence="3" id="KW-0430">Lectin</keyword>
<dbReference type="AGR" id="RGD:1306865"/>
<dbReference type="CDD" id="cd03593">
    <property type="entry name" value="CLECT_NK_receptors_like"/>
    <property type="match status" value="1"/>
</dbReference>
<feature type="transmembrane region" description="Helical" evidence="7">
    <location>
        <begin position="51"/>
        <end position="73"/>
    </location>
</feature>
<evidence type="ECO:0000313" key="11">
    <source>
        <dbReference type="RGD" id="1306865"/>
    </source>
</evidence>
<evidence type="ECO:0000256" key="3">
    <source>
        <dbReference type="ARBA" id="ARBA00022734"/>
    </source>
</evidence>
<dbReference type="RGD" id="1306865">
    <property type="gene designation" value="Clec2h"/>
</dbReference>
<accession>A0A0G2JZA8</accession>
<dbReference type="InterPro" id="IPR016186">
    <property type="entry name" value="C-type_lectin-like/link_sf"/>
</dbReference>
<dbReference type="GeneTree" id="ENSGT00940000155319"/>
<keyword evidence="4" id="KW-0735">Signal-anchor</keyword>
<dbReference type="SUPFAM" id="SSF56436">
    <property type="entry name" value="C-type lectin-like"/>
    <property type="match status" value="1"/>
</dbReference>
<evidence type="ECO:0000313" key="10">
    <source>
        <dbReference type="Proteomes" id="UP000002494"/>
    </source>
</evidence>
<dbReference type="GO" id="GO:0030246">
    <property type="term" value="F:carbohydrate binding"/>
    <property type="evidence" value="ECO:0007669"/>
    <property type="project" value="UniProtKB-KW"/>
</dbReference>
<keyword evidence="5 7" id="KW-1133">Transmembrane helix</keyword>
<gene>
    <name evidence="9 11" type="primary">Clec2h</name>
</gene>
<dbReference type="FunCoup" id="A0A0G2JZA8">
    <property type="interactions" value="54"/>
</dbReference>
<dbReference type="InterPro" id="IPR033992">
    <property type="entry name" value="NKR-like_CTLD"/>
</dbReference>
<dbReference type="OrthoDB" id="9906043at2759"/>
<dbReference type="STRING" id="10116.ENSRNOP00000070974"/>
<dbReference type="Bgee" id="ENSRNOG00000061757">
    <property type="expression patterns" value="Expressed in jejunum and 6 other cell types or tissues"/>
</dbReference>
<dbReference type="InParanoid" id="A0A0G2JZA8"/>
<dbReference type="OMA" id="HHIWRWT"/>
<reference evidence="9" key="1">
    <citation type="submission" date="2024-01" db="EMBL/GenBank/DDBJ databases">
        <title>GRCr8: a new rat reference genome assembly contstructed from accurate long reads and long range scaffolding.</title>
        <authorList>
            <person name="Doris P.A."/>
            <person name="Kalbfleisch T."/>
            <person name="Li K."/>
            <person name="Howe K."/>
            <person name="Wood J."/>
        </authorList>
    </citation>
    <scope>NUCLEOTIDE SEQUENCE [LARGE SCALE GENOMIC DNA]</scope>
    <source>
        <strain evidence="9">Brown Norway</strain>
    </source>
</reference>
<proteinExistence type="predicted"/>
<organism evidence="9 10">
    <name type="scientific">Rattus norvegicus</name>
    <name type="common">Rat</name>
    <dbReference type="NCBI Taxonomy" id="10116"/>
    <lineage>
        <taxon>Eukaryota</taxon>
        <taxon>Metazoa</taxon>
        <taxon>Chordata</taxon>
        <taxon>Craniata</taxon>
        <taxon>Vertebrata</taxon>
        <taxon>Euteleostomi</taxon>
        <taxon>Mammalia</taxon>
        <taxon>Eutheria</taxon>
        <taxon>Euarchontoglires</taxon>
        <taxon>Glires</taxon>
        <taxon>Rodentia</taxon>
        <taxon>Myomorpha</taxon>
        <taxon>Muroidea</taxon>
        <taxon>Muridae</taxon>
        <taxon>Murinae</taxon>
        <taxon>Rattus</taxon>
    </lineage>
</organism>
<dbReference type="VEuPathDB" id="HostDB:ENSRNOG00000061757"/>
<reference evidence="9" key="2">
    <citation type="submission" date="2025-08" db="UniProtKB">
        <authorList>
            <consortium name="Ensembl"/>
        </authorList>
    </citation>
    <scope>IDENTIFICATION</scope>
    <source>
        <strain evidence="9">Brown Norway</strain>
    </source>
</reference>
<reference evidence="9" key="3">
    <citation type="submission" date="2025-09" db="UniProtKB">
        <authorList>
            <consortium name="Ensembl"/>
        </authorList>
    </citation>
    <scope>IDENTIFICATION</scope>
    <source>
        <strain evidence="9">Brown Norway</strain>
    </source>
</reference>
<dbReference type="GO" id="GO:0046703">
    <property type="term" value="F:natural killer cell lectin-like receptor binding"/>
    <property type="evidence" value="ECO:0000318"/>
    <property type="project" value="GO_Central"/>
</dbReference>
<dbReference type="GO" id="GO:0009897">
    <property type="term" value="C:external side of plasma membrane"/>
    <property type="evidence" value="ECO:0000318"/>
    <property type="project" value="GO_Central"/>
</dbReference>
<evidence type="ECO:0000256" key="5">
    <source>
        <dbReference type="ARBA" id="ARBA00022989"/>
    </source>
</evidence>
<keyword evidence="2 7" id="KW-0812">Transmembrane</keyword>
<dbReference type="Ensembl" id="ENSRNOT00000088670.3">
    <property type="protein sequence ID" value="ENSRNOP00000070974.2"/>
    <property type="gene ID" value="ENSRNOG00000061757.3"/>
</dbReference>
<sequence length="218" mass="24096">MSAVKIEEASVDKLKIHLTATACLQEEDKGKVLQGKLLRSISPESRVKLHCCYGVVIVVLTVAVVALSVALSVRNKIPVMENCEPCSATCPSGWIGFGSKCFYFSEDVGNWTFSQSSCMALDSHLALFDSLEELIFLKRYKGPSDHWIGLHRASTKHPWIWADDTEYSNLVLIRGGGQCGFLSDNGISSGRDYTHRKWICNKSSSICKSKLGNVPRHV</sequence>
<evidence type="ECO:0000313" key="9">
    <source>
        <dbReference type="Ensembl" id="ENSRNOP00000070974.2"/>
    </source>
</evidence>
<keyword evidence="6 7" id="KW-0472">Membrane</keyword>
<dbReference type="InterPro" id="IPR001304">
    <property type="entry name" value="C-type_lectin-like"/>
</dbReference>
<evidence type="ECO:0000256" key="1">
    <source>
        <dbReference type="ARBA" id="ARBA00004401"/>
    </source>
</evidence>
<dbReference type="SMART" id="SM00034">
    <property type="entry name" value="CLECT"/>
    <property type="match status" value="1"/>
</dbReference>
<dbReference type="Gene3D" id="3.10.100.10">
    <property type="entry name" value="Mannose-Binding Protein A, subunit A"/>
    <property type="match status" value="1"/>
</dbReference>
<comment type="subcellular location">
    <subcellularLocation>
        <location evidence="1">Cell membrane</location>
        <topology evidence="1">Single-pass type II membrane protein</topology>
    </subcellularLocation>
</comment>